<evidence type="ECO:0000313" key="3">
    <source>
        <dbReference type="Proteomes" id="UP001162734"/>
    </source>
</evidence>
<evidence type="ECO:0000313" key="2">
    <source>
        <dbReference type="EMBL" id="BDG10632.1"/>
    </source>
</evidence>
<accession>A0ABN6NBK5</accession>
<proteinExistence type="predicted"/>
<gene>
    <name evidence="2" type="ORF">AMPC_37450</name>
</gene>
<feature type="region of interest" description="Disordered" evidence="1">
    <location>
        <begin position="1"/>
        <end position="23"/>
    </location>
</feature>
<organism evidence="2 3">
    <name type="scientific">Anaeromyxobacter paludicola</name>
    <dbReference type="NCBI Taxonomy" id="2918171"/>
    <lineage>
        <taxon>Bacteria</taxon>
        <taxon>Pseudomonadati</taxon>
        <taxon>Myxococcota</taxon>
        <taxon>Myxococcia</taxon>
        <taxon>Myxococcales</taxon>
        <taxon>Cystobacterineae</taxon>
        <taxon>Anaeromyxobacteraceae</taxon>
        <taxon>Anaeromyxobacter</taxon>
    </lineage>
</organism>
<evidence type="ECO:0000256" key="1">
    <source>
        <dbReference type="SAM" id="MobiDB-lite"/>
    </source>
</evidence>
<protein>
    <submittedName>
        <fullName evidence="2">Uncharacterized protein</fullName>
    </submittedName>
</protein>
<feature type="region of interest" description="Disordered" evidence="1">
    <location>
        <begin position="137"/>
        <end position="225"/>
    </location>
</feature>
<sequence>MQRASFAPRSQLAPRGRREPTAAVLAPAAPPVAVRRAAPWAQSARPRCRADLARVGGSGCGVARGSGASIVSRGPMPAGGPPALRASGGLPAAFGAALIALAAHARSPTLARSEAPGWAEGALRSAALSPSCAGAAPVVPRERAEDCPTTTGAQRRAAESRRRARAPPSLRGPPVSSPAGAELSARSTPRRVSAAARASATGSSGAVAPVSSRRAEGNSSELWEQKPFAVPIALGSRVAGPEQHRLRVRHAVAHPRGAARAPPTRTRPRQADVARARNVCPTGRSGRGTGLAGPDRDFFGDALDSSWPRRYLPRPTDEVAPTRGQPEAGRPPIGGLGVSREGSRKFEKKPVDGARRKDVQAASTSRKGPRFGALDGEQGPRKMSGSPVKKKKSGR</sequence>
<feature type="region of interest" description="Disordered" evidence="1">
    <location>
        <begin position="252"/>
        <end position="395"/>
    </location>
</feature>
<feature type="compositionally biased region" description="Low complexity" evidence="1">
    <location>
        <begin position="254"/>
        <end position="264"/>
    </location>
</feature>
<name>A0ABN6NBK5_9BACT</name>
<dbReference type="EMBL" id="AP025592">
    <property type="protein sequence ID" value="BDG10632.1"/>
    <property type="molecule type" value="Genomic_DNA"/>
</dbReference>
<feature type="compositionally biased region" description="Low complexity" evidence="1">
    <location>
        <begin position="184"/>
        <end position="212"/>
    </location>
</feature>
<keyword evidence="3" id="KW-1185">Reference proteome</keyword>
<feature type="compositionally biased region" description="Basic and acidic residues" evidence="1">
    <location>
        <begin position="341"/>
        <end position="359"/>
    </location>
</feature>
<reference evidence="3" key="1">
    <citation type="journal article" date="2022" name="Int. J. Syst. Evol. Microbiol.">
        <title>Anaeromyxobacter oryzae sp. nov., Anaeromyxobacter diazotrophicus sp. nov. and Anaeromyxobacter paludicola sp. nov., isolated from paddy soils.</title>
        <authorList>
            <person name="Itoh H."/>
            <person name="Xu Z."/>
            <person name="Mise K."/>
            <person name="Masuda Y."/>
            <person name="Ushijima N."/>
            <person name="Hayakawa C."/>
            <person name="Shiratori Y."/>
            <person name="Senoo K."/>
        </authorList>
    </citation>
    <scope>NUCLEOTIDE SEQUENCE [LARGE SCALE GENOMIC DNA]</scope>
    <source>
        <strain evidence="3">Red630</strain>
    </source>
</reference>
<dbReference type="Proteomes" id="UP001162734">
    <property type="component" value="Chromosome"/>
</dbReference>